<feature type="compositionally biased region" description="Basic and acidic residues" evidence="10">
    <location>
        <begin position="1567"/>
        <end position="1577"/>
    </location>
</feature>
<dbReference type="EMBL" id="JBJJXI010000052">
    <property type="protein sequence ID" value="KAL3400164.1"/>
    <property type="molecule type" value="Genomic_DNA"/>
</dbReference>
<feature type="compositionally biased region" description="Polar residues" evidence="10">
    <location>
        <begin position="1029"/>
        <end position="1041"/>
    </location>
</feature>
<dbReference type="SMART" id="SM00132">
    <property type="entry name" value="LIM"/>
    <property type="match status" value="4"/>
</dbReference>
<feature type="compositionally biased region" description="Polar residues" evidence="10">
    <location>
        <begin position="814"/>
        <end position="825"/>
    </location>
</feature>
<feature type="compositionally biased region" description="Acidic residues" evidence="10">
    <location>
        <begin position="1578"/>
        <end position="1596"/>
    </location>
</feature>
<feature type="compositionally biased region" description="Basic and acidic residues" evidence="10">
    <location>
        <begin position="1386"/>
        <end position="1396"/>
    </location>
</feature>
<feature type="region of interest" description="Disordered" evidence="10">
    <location>
        <begin position="809"/>
        <end position="839"/>
    </location>
</feature>
<dbReference type="PROSITE" id="PS50106">
    <property type="entry name" value="PDZ"/>
    <property type="match status" value="1"/>
</dbReference>
<dbReference type="PANTHER" id="PTHR24214">
    <property type="entry name" value="PDZ AND LIM DOMAIN PROTEIN ZASP"/>
    <property type="match status" value="1"/>
</dbReference>
<dbReference type="InterPro" id="IPR001478">
    <property type="entry name" value="PDZ"/>
</dbReference>
<evidence type="ECO:0000256" key="3">
    <source>
        <dbReference type="ARBA" id="ARBA00022490"/>
    </source>
</evidence>
<feature type="domain" description="LIM zinc-binding" evidence="11">
    <location>
        <begin position="2084"/>
        <end position="2139"/>
    </location>
</feature>
<dbReference type="SUPFAM" id="SSF57716">
    <property type="entry name" value="Glucocorticoid receptor-like (DNA-binding domain)"/>
    <property type="match status" value="4"/>
</dbReference>
<dbReference type="FunFam" id="2.10.110.10:FF:000073">
    <property type="entry name" value="Uncharacterized protein, isoform Z"/>
    <property type="match status" value="1"/>
</dbReference>
<feature type="compositionally biased region" description="Basic and acidic residues" evidence="10">
    <location>
        <begin position="190"/>
        <end position="199"/>
    </location>
</feature>
<dbReference type="GO" id="GO:0005737">
    <property type="term" value="C:cytoplasm"/>
    <property type="evidence" value="ECO:0007669"/>
    <property type="project" value="UniProtKB-SubCell"/>
</dbReference>
<dbReference type="Proteomes" id="UP001627154">
    <property type="component" value="Unassembled WGS sequence"/>
</dbReference>
<keyword evidence="4 9" id="KW-0479">Metal-binding</keyword>
<feature type="region of interest" description="Disordered" evidence="10">
    <location>
        <begin position="418"/>
        <end position="467"/>
    </location>
</feature>
<dbReference type="PROSITE" id="PS50023">
    <property type="entry name" value="LIM_DOMAIN_2"/>
    <property type="match status" value="3"/>
</dbReference>
<comment type="caution">
    <text evidence="13">The sequence shown here is derived from an EMBL/GenBank/DDBJ whole genome shotgun (WGS) entry which is preliminary data.</text>
</comment>
<dbReference type="Pfam" id="PF00595">
    <property type="entry name" value="PDZ"/>
    <property type="match status" value="1"/>
</dbReference>
<dbReference type="Pfam" id="PF00412">
    <property type="entry name" value="LIM"/>
    <property type="match status" value="4"/>
</dbReference>
<dbReference type="PANTHER" id="PTHR24214:SF38">
    <property type="entry name" value="PDZ AND LIM DOMAIN PROTEIN ZASP-RELATED"/>
    <property type="match status" value="1"/>
</dbReference>
<dbReference type="SMART" id="SM00735">
    <property type="entry name" value="ZM"/>
    <property type="match status" value="1"/>
</dbReference>
<name>A0ABD2X4T2_9HYME</name>
<evidence type="ECO:0000313" key="14">
    <source>
        <dbReference type="Proteomes" id="UP001627154"/>
    </source>
</evidence>
<evidence type="ECO:0000256" key="2">
    <source>
        <dbReference type="ARBA" id="ARBA00004496"/>
    </source>
</evidence>
<dbReference type="CDD" id="cd09455">
    <property type="entry name" value="LIM1_Enigma_like_1"/>
    <property type="match status" value="1"/>
</dbReference>
<evidence type="ECO:0000313" key="13">
    <source>
        <dbReference type="EMBL" id="KAL3400164.1"/>
    </source>
</evidence>
<keyword evidence="3" id="KW-0963">Cytoplasm</keyword>
<evidence type="ECO:0000259" key="12">
    <source>
        <dbReference type="PROSITE" id="PS50106"/>
    </source>
</evidence>
<keyword evidence="5" id="KW-0677">Repeat</keyword>
<dbReference type="FunFam" id="2.10.110.10:FF:000060">
    <property type="entry name" value="Uncharacterized protein, isoform Z"/>
    <property type="match status" value="1"/>
</dbReference>
<evidence type="ECO:0000256" key="8">
    <source>
        <dbReference type="ARBA" id="ARBA00023038"/>
    </source>
</evidence>
<organism evidence="13 14">
    <name type="scientific">Trichogramma kaykai</name>
    <dbReference type="NCBI Taxonomy" id="54128"/>
    <lineage>
        <taxon>Eukaryota</taxon>
        <taxon>Metazoa</taxon>
        <taxon>Ecdysozoa</taxon>
        <taxon>Arthropoda</taxon>
        <taxon>Hexapoda</taxon>
        <taxon>Insecta</taxon>
        <taxon>Pterygota</taxon>
        <taxon>Neoptera</taxon>
        <taxon>Endopterygota</taxon>
        <taxon>Hymenoptera</taxon>
        <taxon>Apocrita</taxon>
        <taxon>Proctotrupomorpha</taxon>
        <taxon>Chalcidoidea</taxon>
        <taxon>Trichogrammatidae</taxon>
        <taxon>Trichogramma</taxon>
    </lineage>
</organism>
<dbReference type="Gene3D" id="2.10.110.10">
    <property type="entry name" value="Cysteine Rich Protein"/>
    <property type="match status" value="4"/>
</dbReference>
<feature type="compositionally biased region" description="Pro residues" evidence="10">
    <location>
        <begin position="1397"/>
        <end position="1406"/>
    </location>
</feature>
<gene>
    <name evidence="13" type="ORF">TKK_006506</name>
</gene>
<feature type="compositionally biased region" description="Pro residues" evidence="10">
    <location>
        <begin position="926"/>
        <end position="935"/>
    </location>
</feature>
<feature type="compositionally biased region" description="Polar residues" evidence="10">
    <location>
        <begin position="458"/>
        <end position="467"/>
    </location>
</feature>
<feature type="region of interest" description="Disordered" evidence="10">
    <location>
        <begin position="1184"/>
        <end position="1240"/>
    </location>
</feature>
<dbReference type="InterPro" id="IPR006643">
    <property type="entry name" value="Zasp-like_motif"/>
</dbReference>
<feature type="region of interest" description="Disordered" evidence="10">
    <location>
        <begin position="94"/>
        <end position="123"/>
    </location>
</feature>
<feature type="compositionally biased region" description="Low complexity" evidence="10">
    <location>
        <begin position="538"/>
        <end position="552"/>
    </location>
</feature>
<dbReference type="InterPro" id="IPR031847">
    <property type="entry name" value="PDLI1-4/Zasp-like_mid"/>
</dbReference>
<dbReference type="Pfam" id="PF15936">
    <property type="entry name" value="DUF4749"/>
    <property type="match status" value="1"/>
</dbReference>
<feature type="region of interest" description="Disordered" evidence="10">
    <location>
        <begin position="1386"/>
        <end position="1438"/>
    </location>
</feature>
<feature type="compositionally biased region" description="Low complexity" evidence="10">
    <location>
        <begin position="311"/>
        <end position="320"/>
    </location>
</feature>
<feature type="compositionally biased region" description="Low complexity" evidence="10">
    <location>
        <begin position="426"/>
        <end position="440"/>
    </location>
</feature>
<dbReference type="SUPFAM" id="SSF50156">
    <property type="entry name" value="PDZ domain-like"/>
    <property type="match status" value="1"/>
</dbReference>
<feature type="compositionally biased region" description="Polar residues" evidence="10">
    <location>
        <begin position="1221"/>
        <end position="1236"/>
    </location>
</feature>
<feature type="region of interest" description="Disordered" evidence="10">
    <location>
        <begin position="1567"/>
        <end position="1600"/>
    </location>
</feature>
<dbReference type="InterPro" id="IPR050604">
    <property type="entry name" value="PDZ-LIM_domain"/>
</dbReference>
<feature type="region of interest" description="Disordered" evidence="10">
    <location>
        <begin position="876"/>
        <end position="907"/>
    </location>
</feature>
<feature type="region of interest" description="Disordered" evidence="10">
    <location>
        <begin position="923"/>
        <end position="951"/>
    </location>
</feature>
<reference evidence="13 14" key="1">
    <citation type="journal article" date="2024" name="bioRxiv">
        <title>A reference genome for Trichogramma kaykai: A tiny desert-dwelling parasitoid wasp with competing sex-ratio distorters.</title>
        <authorList>
            <person name="Culotta J."/>
            <person name="Lindsey A.R."/>
        </authorList>
    </citation>
    <scope>NUCLEOTIDE SEQUENCE [LARGE SCALE GENOMIC DNA]</scope>
    <source>
        <strain evidence="13 14">KSX58</strain>
    </source>
</reference>
<protein>
    <recommendedName>
        <fullName evidence="15">PDZ and LIM domain protein Zasp</fullName>
    </recommendedName>
</protein>
<proteinExistence type="predicted"/>
<keyword evidence="8 9" id="KW-0440">LIM domain</keyword>
<evidence type="ECO:0000256" key="5">
    <source>
        <dbReference type="ARBA" id="ARBA00022737"/>
    </source>
</evidence>
<feature type="compositionally biased region" description="Basic and acidic residues" evidence="10">
    <location>
        <begin position="1184"/>
        <end position="1201"/>
    </location>
</feature>
<feature type="domain" description="LIM zinc-binding" evidence="11">
    <location>
        <begin position="336"/>
        <end position="395"/>
    </location>
</feature>
<dbReference type="GO" id="GO:0070161">
    <property type="term" value="C:anchoring junction"/>
    <property type="evidence" value="ECO:0007669"/>
    <property type="project" value="UniProtKB-SubCell"/>
</dbReference>
<feature type="compositionally biased region" description="Polar residues" evidence="10">
    <location>
        <begin position="514"/>
        <end position="537"/>
    </location>
</feature>
<dbReference type="InterPro" id="IPR036034">
    <property type="entry name" value="PDZ_sf"/>
</dbReference>
<dbReference type="Gene3D" id="2.30.42.10">
    <property type="match status" value="1"/>
</dbReference>
<evidence type="ECO:0000256" key="1">
    <source>
        <dbReference type="ARBA" id="ARBA00004282"/>
    </source>
</evidence>
<dbReference type="FunFam" id="2.10.110.10:FF:000069">
    <property type="entry name" value="Uncharacterized protein, isoform Z"/>
    <property type="match status" value="1"/>
</dbReference>
<evidence type="ECO:0000256" key="9">
    <source>
        <dbReference type="PROSITE-ProRule" id="PRU00125"/>
    </source>
</evidence>
<feature type="domain" description="LIM zinc-binding" evidence="11">
    <location>
        <begin position="2024"/>
        <end position="2083"/>
    </location>
</feature>
<keyword evidence="6 9" id="KW-0862">Zinc</keyword>
<feature type="compositionally biased region" description="Low complexity" evidence="10">
    <location>
        <begin position="826"/>
        <end position="839"/>
    </location>
</feature>
<evidence type="ECO:0000259" key="11">
    <source>
        <dbReference type="PROSITE" id="PS50023"/>
    </source>
</evidence>
<keyword evidence="7" id="KW-0965">Cell junction</keyword>
<dbReference type="CDD" id="cd09461">
    <property type="entry name" value="LIM3_Enigma_like_1"/>
    <property type="match status" value="1"/>
</dbReference>
<feature type="region of interest" description="Disordered" evidence="10">
    <location>
        <begin position="489"/>
        <end position="560"/>
    </location>
</feature>
<feature type="compositionally biased region" description="Basic and acidic residues" evidence="10">
    <location>
        <begin position="1042"/>
        <end position="1113"/>
    </location>
</feature>
<feature type="region of interest" description="Disordered" evidence="10">
    <location>
        <begin position="190"/>
        <end position="216"/>
    </location>
</feature>
<feature type="region of interest" description="Disordered" evidence="10">
    <location>
        <begin position="236"/>
        <end position="266"/>
    </location>
</feature>
<evidence type="ECO:0000256" key="4">
    <source>
        <dbReference type="ARBA" id="ARBA00022723"/>
    </source>
</evidence>
<dbReference type="PROSITE" id="PS00478">
    <property type="entry name" value="LIM_DOMAIN_1"/>
    <property type="match status" value="1"/>
</dbReference>
<dbReference type="FunFam" id="2.10.110.10:FF:000008">
    <property type="entry name" value="Paxillin isoform 1"/>
    <property type="match status" value="1"/>
</dbReference>
<feature type="compositionally biased region" description="Low complexity" evidence="10">
    <location>
        <begin position="236"/>
        <end position="257"/>
    </location>
</feature>
<dbReference type="CDD" id="cd08368">
    <property type="entry name" value="LIM"/>
    <property type="match status" value="1"/>
</dbReference>
<dbReference type="GO" id="GO:0046872">
    <property type="term" value="F:metal ion binding"/>
    <property type="evidence" value="ECO:0007669"/>
    <property type="project" value="UniProtKB-KW"/>
</dbReference>
<dbReference type="InterPro" id="IPR001781">
    <property type="entry name" value="Znf_LIM"/>
</dbReference>
<feature type="compositionally biased region" description="Polar residues" evidence="10">
    <location>
        <begin position="1412"/>
        <end position="1430"/>
    </location>
</feature>
<feature type="region of interest" description="Disordered" evidence="10">
    <location>
        <begin position="1029"/>
        <end position="1113"/>
    </location>
</feature>
<accession>A0ABD2X4T2</accession>
<evidence type="ECO:0000256" key="10">
    <source>
        <dbReference type="SAM" id="MobiDB-lite"/>
    </source>
</evidence>
<sequence length="2139" mass="238415">MESKRTLPTWKVNNGSPAEAAGLRAGDAVVRVNSTDMFSLRHKDAQDVIVRAGNNFEMTVQRGAQTWRPSVSPVTASIPSPQPSLSVSSVSPVTKTSLAHKQPESRPIGSGHNFSPKPFLNGAGADNHQVKSIVNKQYNSPVGIYSEEAIAETLSAQAEVLAGGALGVNFKKNEKNYTPQNSEVFKMVQEADKEPRTPEPAEVSPISGTTSPALAGLRPVQGTQAYRVQDQYQNYQNQEHQHQNQQQQQQQQNQHQQSESPATSLSPGQNICVECERLIVWKFLVHLLINLVSSRTEYYSQVSHAVGGRSPTTPQQHQQQPPFPANRPSGRNEGLVICSNCDQPIVGVFVRIKEKSLHVECFKCATCGTSLKNVGYYNINNKLYCDIHAKLVARQSAPATNIIPITIAPGHKAPANTISSALSSHGNLSPSLSNHGSSSPQPFVNSCPRAYSPPKSRPCSNGHVNGNSARPYGNSAFTAYASPALHTATTTTTTSTSQESLDEQDKQQHHHQQSISNSNDSKMYTSTISFKTITNDTNNVSNNHHQQQQMNEKQQEPGLDYNRNSTINNDNFDGIDYKKLHKISDDLRDCTVNNGHVEHQDKPLKNKSLFEERNYSSEKVQTSVRSFKAPSSNISGPKPFIGSSIINQNYSSSSIINTGSTLPRPQSQSLAETYYVECHEHSQSGSNIQFFQEDFSKYEFVQESCRPKAVVKQPKVKNKTLKWPPVRAIEDITYPTASPIYIDPNPSIDQRIREVNRERRATVEQVISKNYHQQQQYCESKMEQHSCPGPQYRRVSLVNKAPPQASCCLERSSRAGSSESVRRSLTPTRITQPTPRPWTATVTSGTNLYESSFSQETQSVCQSDGNVCQKVTTRESSCERPAPDGHKHQERHVHREEDTCKQEDGVHRHEHKTSKVCKFTCEAEPEPAPKPLPPPEPRDEGPDYSKIVPPDVAICPKGIDAEHDLYTEVEEEDKDNLHIKKTTTYEKTIELVSPDAALGNSFGQAAQATRSSTVDREVEDISCRRNYTESLSQKIDTQQMIEETRRQDEEGRQRKAEEDRRQREEAERRRQEEERQMAELRRRDEEQRRRKEEAERQRRVEEQRRMEKEEAGRNTKERIIDIKVEERPCSCASDRAVEVTIRAPSRERIIPVQLEQDKPPCKKEIHQVVEQVCVKQHCEHGDYEEQRKRSLREQVEVHQSLRDQQGPCKRQPTLQERRISSRLSQKEQSQQQCGTTTKKHVQFVKHTETGPCPLPSPSVKNSSPKEYKSEMCKALTTAPDRQFSPLQSGVSNQCPRGEAREVYHREVTYEQKTVCCRCQPQLPPLENRPISPFVAALTTAPDTPYSPLGRQVDPSQCSCRCRSQTPEMMTTYEGYSSPAQILYRGKPKEQPKKPDGPRPLPTPPPDFRFRNRSASPSQCRSRSQTPSGRVSSCGLKKPDTIPSYQKHLVCEEQKPVQGQDYPLSRNSTPSCCQTVGAGPPEPPACIRAQAPRIREEPPCKREPTPDRTETTRYHWEEDTPQGHKTKDTVVSKNISWAGQGASKHAHIHEHDDIVTEECDGYHHSKKTEHFVKDYVEPEDKEEEEEEEESQPPEPSDDGQCYIAENSCTEVTLPCPNAKKNQVMDRIQKTGVRVFAPIGGSDVRRICHEIPTCPPPKPPCPMTGVQVLPVRAHGDTACKQGVVVVPCDGIGSEGVCIKPTPDRSGVSVSPCPAKSGGVCQKPSCYCGSVSGNCQKLPNVETTRTITNKCQGIPGMRSVQCPKPAQKCLGAAKARLPFPNIPLPEELDVEEPPSCPRCCPKVCSCTNSSTTTTTTTFKTSSDSRDCGFQPIQPPPRTNLCNQITTLTLCKRETKPAPAPPIPTVQLYKPVTPPPPPCRTSSSQIKCQTTQKRFRSEITSSSSQSSSFHCLSNKTQSSVDPPNCSSHPDLGAGSCALGSGNKITTCAAPNRGRGILNQAGSGMRVPLCASCNNQVRGPFISALGSIWCPEHFVCVNPQCRRGLQDIGFVEEKGQLYCEYCFEKFIAPSCNKCNNKIKGDCLNAIGKHFHPQCFSCAHCKKEFGSNPFFLEEGLPYCEKDWNELFTTKCFACGFPVEAGDRWVEALNNNYHSQCFNCTMCKKNLEGQSFYAKGGRPFCKNHAR</sequence>
<feature type="region of interest" description="Disordered" evidence="10">
    <location>
        <begin position="305"/>
        <end position="329"/>
    </location>
</feature>
<evidence type="ECO:0000256" key="6">
    <source>
        <dbReference type="ARBA" id="ARBA00022833"/>
    </source>
</evidence>
<keyword evidence="14" id="KW-1185">Reference proteome</keyword>
<feature type="domain" description="PDZ" evidence="12">
    <location>
        <begin position="11"/>
        <end position="64"/>
    </location>
</feature>
<evidence type="ECO:0008006" key="15">
    <source>
        <dbReference type="Google" id="ProtNLM"/>
    </source>
</evidence>
<evidence type="ECO:0000256" key="7">
    <source>
        <dbReference type="ARBA" id="ARBA00022949"/>
    </source>
</evidence>
<comment type="subcellular location">
    <subcellularLocation>
        <location evidence="1">Cell junction</location>
    </subcellularLocation>
    <subcellularLocation>
        <location evidence="2">Cytoplasm</location>
    </subcellularLocation>
</comment>